<dbReference type="PANTHER" id="PTHR43298">
    <property type="entry name" value="MULTIDRUG RESISTANCE PROTEIN NORM-RELATED"/>
    <property type="match status" value="1"/>
</dbReference>
<feature type="transmembrane region" description="Helical" evidence="2">
    <location>
        <begin position="432"/>
        <end position="454"/>
    </location>
</feature>
<dbReference type="GO" id="GO:0005886">
    <property type="term" value="C:plasma membrane"/>
    <property type="evidence" value="ECO:0007669"/>
    <property type="project" value="TreeGrafter"/>
</dbReference>
<dbReference type="InterPro" id="IPR050222">
    <property type="entry name" value="MATE_MdtK"/>
</dbReference>
<reference evidence="3 4" key="1">
    <citation type="submission" date="2019-06" db="EMBL/GenBank/DDBJ databases">
        <title>Genome sequence of Rhodobacteraceae bacterium D4M1.</title>
        <authorList>
            <person name="Cao J."/>
        </authorList>
    </citation>
    <scope>NUCLEOTIDE SEQUENCE [LARGE SCALE GENOMIC DNA]</scope>
    <source>
        <strain evidence="3 4">D4M1</strain>
    </source>
</reference>
<dbReference type="InterPro" id="IPR002528">
    <property type="entry name" value="MATE_fam"/>
</dbReference>
<dbReference type="Proteomes" id="UP000305888">
    <property type="component" value="Chromosome"/>
</dbReference>
<dbReference type="AlphaFoldDB" id="A0A5B8FVK8"/>
<feature type="transmembrane region" description="Helical" evidence="2">
    <location>
        <begin position="27"/>
        <end position="48"/>
    </location>
</feature>
<feature type="transmembrane region" description="Helical" evidence="2">
    <location>
        <begin position="146"/>
        <end position="167"/>
    </location>
</feature>
<feature type="transmembrane region" description="Helical" evidence="2">
    <location>
        <begin position="405"/>
        <end position="426"/>
    </location>
</feature>
<keyword evidence="2" id="KW-0812">Transmembrane</keyword>
<dbReference type="OrthoDB" id="9780160at2"/>
<evidence type="ECO:0000313" key="3">
    <source>
        <dbReference type="EMBL" id="QDL92846.1"/>
    </source>
</evidence>
<dbReference type="EMBL" id="CP040818">
    <property type="protein sequence ID" value="QDL92846.1"/>
    <property type="molecule type" value="Genomic_DNA"/>
</dbReference>
<feature type="transmembrane region" description="Helical" evidence="2">
    <location>
        <begin position="68"/>
        <end position="87"/>
    </location>
</feature>
<keyword evidence="2" id="KW-0472">Membrane</keyword>
<dbReference type="PANTHER" id="PTHR43298:SF2">
    <property type="entry name" value="FMN_FAD EXPORTER YEEO-RELATED"/>
    <property type="match status" value="1"/>
</dbReference>
<dbReference type="NCBIfam" id="TIGR00797">
    <property type="entry name" value="matE"/>
    <property type="match status" value="1"/>
</dbReference>
<sequence length="463" mass="48204">MQPADIPYRAPDPVPRFLPRLLQHWGALFRLAWPVMLARAGIFTLSLADIVMVGRYDTAALAHLSMGYAVFFPVMITGVGAMTGIVAETARHAGAGDGQAGAATWRRGIAWALSVGLVCTVLALFSETWLRLIGQAPDLAIGGGSAARWLAPGAVLQILFVASSFYLEGRSKPLPGLVLMGCANLVNIAGNLLLIDGAAGLPAMGAEGAALASTAARAVMAIGIIAYILRLREVRALPRSGFWGPGGWAAGRAIRIIGVSSGAAFFFETMAFAGLNQVAGLISPAALAAYTIAHQVEATVFMIALGLSVATAVRVGTARGAGDIAEARFAGWSGLSATAGTIALCAVFVVWKAPLLGAIFTSDPALLARLSPLFAILAISLVFDGGQVVAGQCNRALGDSWGTTLRFFIGFWLVMLPLGIVLGLHTPMGEQGLFLATALGCCTAMVLLSLRFHVLLRRLETRP</sequence>
<organism evidence="3 4">
    <name type="scientific">Paroceanicella profunda</name>
    <dbReference type="NCBI Taxonomy" id="2579971"/>
    <lineage>
        <taxon>Bacteria</taxon>
        <taxon>Pseudomonadati</taxon>
        <taxon>Pseudomonadota</taxon>
        <taxon>Alphaproteobacteria</taxon>
        <taxon>Rhodobacterales</taxon>
        <taxon>Paracoccaceae</taxon>
        <taxon>Paroceanicella</taxon>
    </lineage>
</organism>
<proteinExistence type="predicted"/>
<name>A0A5B8FVK8_9RHOB</name>
<feature type="transmembrane region" description="Helical" evidence="2">
    <location>
        <begin position="108"/>
        <end position="126"/>
    </location>
</feature>
<feature type="transmembrane region" description="Helical" evidence="2">
    <location>
        <begin position="371"/>
        <end position="393"/>
    </location>
</feature>
<gene>
    <name evidence="3" type="ORF">FDP22_14280</name>
</gene>
<evidence type="ECO:0000256" key="2">
    <source>
        <dbReference type="SAM" id="Phobius"/>
    </source>
</evidence>
<protein>
    <submittedName>
        <fullName evidence="3">MATE family efflux transporter</fullName>
    </submittedName>
</protein>
<dbReference type="GO" id="GO:0042910">
    <property type="term" value="F:xenobiotic transmembrane transporter activity"/>
    <property type="evidence" value="ECO:0007669"/>
    <property type="project" value="InterPro"/>
</dbReference>
<feature type="transmembrane region" description="Helical" evidence="2">
    <location>
        <begin position="329"/>
        <end position="351"/>
    </location>
</feature>
<feature type="transmembrane region" description="Helical" evidence="2">
    <location>
        <begin position="174"/>
        <end position="195"/>
    </location>
</feature>
<dbReference type="Pfam" id="PF01554">
    <property type="entry name" value="MatE"/>
    <property type="match status" value="2"/>
</dbReference>
<keyword evidence="2" id="KW-1133">Transmembrane helix</keyword>
<dbReference type="RefSeq" id="WP_138574688.1">
    <property type="nucleotide sequence ID" value="NZ_CP040818.1"/>
</dbReference>
<keyword evidence="4" id="KW-1185">Reference proteome</keyword>
<dbReference type="KEGG" id="ppru:FDP22_14280"/>
<evidence type="ECO:0000313" key="4">
    <source>
        <dbReference type="Proteomes" id="UP000305888"/>
    </source>
</evidence>
<keyword evidence="1" id="KW-0813">Transport</keyword>
<accession>A0A5B8FVK8</accession>
<feature type="transmembrane region" description="Helical" evidence="2">
    <location>
        <begin position="298"/>
        <end position="317"/>
    </location>
</feature>
<dbReference type="GO" id="GO:0015297">
    <property type="term" value="F:antiporter activity"/>
    <property type="evidence" value="ECO:0007669"/>
    <property type="project" value="InterPro"/>
</dbReference>
<evidence type="ECO:0000256" key="1">
    <source>
        <dbReference type="ARBA" id="ARBA00022448"/>
    </source>
</evidence>
<feature type="transmembrane region" description="Helical" evidence="2">
    <location>
        <begin position="210"/>
        <end position="229"/>
    </location>
</feature>
<feature type="transmembrane region" description="Helical" evidence="2">
    <location>
        <begin position="265"/>
        <end position="292"/>
    </location>
</feature>